<dbReference type="PANTHER" id="PTHR12521">
    <property type="entry name" value="PROTEIN C6ORF130"/>
    <property type="match status" value="1"/>
</dbReference>
<dbReference type="InterPro" id="IPR002589">
    <property type="entry name" value="Macro_dom"/>
</dbReference>
<dbReference type="CDD" id="cd02901">
    <property type="entry name" value="Macro_Poa1p-like"/>
    <property type="match status" value="1"/>
</dbReference>
<evidence type="ECO:0000259" key="2">
    <source>
        <dbReference type="PROSITE" id="PS51154"/>
    </source>
</evidence>
<protein>
    <recommendedName>
        <fullName evidence="2">Macro domain-containing protein</fullName>
    </recommendedName>
</protein>
<evidence type="ECO:0000313" key="4">
    <source>
        <dbReference type="Proteomes" id="UP000501128"/>
    </source>
</evidence>
<reference evidence="3 4" key="1">
    <citation type="submission" date="2020-04" db="EMBL/GenBank/DDBJ databases">
        <title>Genome sequencing of novel species.</title>
        <authorList>
            <person name="Heo J."/>
            <person name="Kim S.-J."/>
            <person name="Kim J.-S."/>
            <person name="Hong S.-B."/>
            <person name="Kwon S.-W."/>
        </authorList>
    </citation>
    <scope>NUCLEOTIDE SEQUENCE [LARGE SCALE GENOMIC DNA]</scope>
    <source>
        <strain evidence="3 4">CJU-R4</strain>
    </source>
</reference>
<gene>
    <name evidence="3" type="ORF">HH216_06960</name>
</gene>
<accession>A0A7L5DKY7</accession>
<dbReference type="SUPFAM" id="SSF52949">
    <property type="entry name" value="Macro domain-like"/>
    <property type="match status" value="1"/>
</dbReference>
<dbReference type="SMART" id="SM00506">
    <property type="entry name" value="A1pp"/>
    <property type="match status" value="1"/>
</dbReference>
<dbReference type="EMBL" id="CP051677">
    <property type="protein sequence ID" value="QJD78192.1"/>
    <property type="molecule type" value="Genomic_DNA"/>
</dbReference>
<evidence type="ECO:0000256" key="1">
    <source>
        <dbReference type="ARBA" id="ARBA00035885"/>
    </source>
</evidence>
<dbReference type="InterPro" id="IPR050892">
    <property type="entry name" value="ADP-ribose_metab_enzymes"/>
</dbReference>
<feature type="domain" description="Macro" evidence="2">
    <location>
        <begin position="1"/>
        <end position="155"/>
    </location>
</feature>
<dbReference type="AlphaFoldDB" id="A0A7L5DKY7"/>
<dbReference type="Pfam" id="PF01661">
    <property type="entry name" value="Macro"/>
    <property type="match status" value="1"/>
</dbReference>
<dbReference type="Gene3D" id="3.40.220.10">
    <property type="entry name" value="Leucine Aminopeptidase, subunit E, domain 1"/>
    <property type="match status" value="1"/>
</dbReference>
<dbReference type="KEGG" id="srho:HH216_06960"/>
<dbReference type="RefSeq" id="WP_169550134.1">
    <property type="nucleotide sequence ID" value="NZ_CP051677.1"/>
</dbReference>
<dbReference type="PANTHER" id="PTHR12521:SF0">
    <property type="entry name" value="ADP-RIBOSE GLYCOHYDROLASE OARD1"/>
    <property type="match status" value="1"/>
</dbReference>
<sequence>MPITYKTGNLLAETVDALVNTVNTVGVMGKGVALQFKDKYYDNYLRYKEACARGEVVVGQMFITETGLLTPKYIVNFPTKEHWKGFSKLSYIEHGLDDLVSEITRLDIRSIAMPPLGSGNGGLQWSVVKPLILDKVKALPDVDIIIYEPSDAAYQTPRARTKPAPPLTPLRAIVLNGLIRYKELGYDLTLLEIQKIVYLLQRLGLKFDRNLVFERHKYGPYASKLRYALNDLDGYYLTGMKQNEAGPFDTLQINPEKIGQIRDYIQTDCTPEQRQAQHQLHSLIDGFESPLGMELLATVDMILDEQPETRFNVSLLHQAVANWNQRKATLMKPEYIAVTVDRLRRYENALYH</sequence>
<organism evidence="3 4">
    <name type="scientific">Spirosoma rhododendri</name>
    <dbReference type="NCBI Taxonomy" id="2728024"/>
    <lineage>
        <taxon>Bacteria</taxon>
        <taxon>Pseudomonadati</taxon>
        <taxon>Bacteroidota</taxon>
        <taxon>Cytophagia</taxon>
        <taxon>Cytophagales</taxon>
        <taxon>Cytophagaceae</taxon>
        <taxon>Spirosoma</taxon>
    </lineage>
</organism>
<dbReference type="Proteomes" id="UP000501128">
    <property type="component" value="Chromosome"/>
</dbReference>
<evidence type="ECO:0000313" key="3">
    <source>
        <dbReference type="EMBL" id="QJD78192.1"/>
    </source>
</evidence>
<comment type="catalytic activity">
    <reaction evidence="1">
        <text>an N-(ADP-alpha-D-ribosyl)-thymidine in DNA + H2O = a thymidine in DNA + ADP-D-ribose</text>
        <dbReference type="Rhea" id="RHEA:71655"/>
        <dbReference type="Rhea" id="RHEA-COMP:13556"/>
        <dbReference type="Rhea" id="RHEA-COMP:18051"/>
        <dbReference type="ChEBI" id="CHEBI:15377"/>
        <dbReference type="ChEBI" id="CHEBI:57967"/>
        <dbReference type="ChEBI" id="CHEBI:137386"/>
        <dbReference type="ChEBI" id="CHEBI:191199"/>
    </reaction>
    <physiologicalReaction direction="left-to-right" evidence="1">
        <dbReference type="Rhea" id="RHEA:71656"/>
    </physiologicalReaction>
</comment>
<dbReference type="InterPro" id="IPR043472">
    <property type="entry name" value="Macro_dom-like"/>
</dbReference>
<keyword evidence="4" id="KW-1185">Reference proteome</keyword>
<dbReference type="PROSITE" id="PS51154">
    <property type="entry name" value="MACRO"/>
    <property type="match status" value="1"/>
</dbReference>
<name>A0A7L5DKY7_9BACT</name>
<proteinExistence type="predicted"/>
<dbReference type="GO" id="GO:0140291">
    <property type="term" value="P:peptidyl-glutamate ADP-deribosylation"/>
    <property type="evidence" value="ECO:0007669"/>
    <property type="project" value="TreeGrafter"/>
</dbReference>